<reference evidence="2" key="1">
    <citation type="journal article" date="2022" name="ISME J.">
        <title>Identification of active gaseous-alkane degraders at natural gas seeps.</title>
        <authorList>
            <person name="Farhan Ul Haque M."/>
            <person name="Hernandez M."/>
            <person name="Crombie A.T."/>
            <person name="Murrell J.C."/>
        </authorList>
    </citation>
    <scope>NUCLEOTIDE SEQUENCE</scope>
    <source>
        <strain evidence="2">PC2</strain>
    </source>
</reference>
<dbReference type="RefSeq" id="WP_243067326.1">
    <property type="nucleotide sequence ID" value="NZ_JAIVFK010000065.1"/>
</dbReference>
<sequence length="350" mass="40032">MTFVDFPSASPVTIDIKTRFIADDTRVYLVFPGPGYRYFQTMQNESVVFLNLPGFPIAALERLPDREAVIRGIVVSDRVREWHKSGAEADKEPERQIDKITDFRRTKWREQFAAIISNFFSQPRKGDIFIVPGPNEDSPVLFGEIVDETDPFIEVDSLLAGEKIFARKVKWVREVQRRAIPRWLDKKIPSPNPVRQVERDKLPHIFDLMYERYYYDGHFVVKFETTSREFNALDNYLINQVFLYVAALHEHLHDASIGDVANRPIWEVVSGITFSEDIPEQRLIIQSPGYIALDARNIIPLVVGVFMTLSSATAASQTQPTPPTIVNTIDDSEPDSNFNSDWLLPSPAFA</sequence>
<evidence type="ECO:0000256" key="1">
    <source>
        <dbReference type="SAM" id="MobiDB-lite"/>
    </source>
</evidence>
<name>A0ABS9Z6R4_9HYPH</name>
<protein>
    <submittedName>
        <fullName evidence="2">Uncharacterized protein</fullName>
    </submittedName>
</protein>
<dbReference type="EMBL" id="JAIVFP010000001">
    <property type="protein sequence ID" value="MCI4683368.1"/>
    <property type="molecule type" value="Genomic_DNA"/>
</dbReference>
<gene>
    <name evidence="2" type="ORF">K2U94_11410</name>
</gene>
<dbReference type="Proteomes" id="UP001139104">
    <property type="component" value="Unassembled WGS sequence"/>
</dbReference>
<organism evidence="2 3">
    <name type="scientific">Candidatus Rhodoblastus alkanivorans</name>
    <dbReference type="NCBI Taxonomy" id="2954117"/>
    <lineage>
        <taxon>Bacteria</taxon>
        <taxon>Pseudomonadati</taxon>
        <taxon>Pseudomonadota</taxon>
        <taxon>Alphaproteobacteria</taxon>
        <taxon>Hyphomicrobiales</taxon>
        <taxon>Rhodoblastaceae</taxon>
        <taxon>Rhodoblastus</taxon>
    </lineage>
</organism>
<evidence type="ECO:0000313" key="3">
    <source>
        <dbReference type="Proteomes" id="UP001139104"/>
    </source>
</evidence>
<proteinExistence type="predicted"/>
<feature type="region of interest" description="Disordered" evidence="1">
    <location>
        <begin position="316"/>
        <end position="350"/>
    </location>
</feature>
<accession>A0ABS9Z6R4</accession>
<comment type="caution">
    <text evidence="2">The sequence shown here is derived from an EMBL/GenBank/DDBJ whole genome shotgun (WGS) entry which is preliminary data.</text>
</comment>
<evidence type="ECO:0000313" key="2">
    <source>
        <dbReference type="EMBL" id="MCI4683368.1"/>
    </source>
</evidence>
<keyword evidence="3" id="KW-1185">Reference proteome</keyword>
<feature type="compositionally biased region" description="Polar residues" evidence="1">
    <location>
        <begin position="325"/>
        <end position="340"/>
    </location>
</feature>